<evidence type="ECO:0000313" key="1">
    <source>
        <dbReference type="EMBL" id="OGK39664.1"/>
    </source>
</evidence>
<accession>A0A1F7I8H3</accession>
<organism evidence="1 2">
    <name type="scientific">Candidatus Roizmanbacteria bacterium RIFCSPLOWO2_01_FULL_35_13</name>
    <dbReference type="NCBI Taxonomy" id="1802055"/>
    <lineage>
        <taxon>Bacteria</taxon>
        <taxon>Candidatus Roizmaniibacteriota</taxon>
    </lineage>
</organism>
<evidence type="ECO:0000313" key="2">
    <source>
        <dbReference type="Proteomes" id="UP000179270"/>
    </source>
</evidence>
<dbReference type="Proteomes" id="UP000179270">
    <property type="component" value="Unassembled WGS sequence"/>
</dbReference>
<protein>
    <recommendedName>
        <fullName evidence="3">DNA polymerase III delta N-terminal domain-containing protein</fullName>
    </recommendedName>
</protein>
<name>A0A1F7I8H3_9BACT</name>
<evidence type="ECO:0008006" key="3">
    <source>
        <dbReference type="Google" id="ProtNLM"/>
    </source>
</evidence>
<dbReference type="STRING" id="1802055.A3A74_07820"/>
<gene>
    <name evidence="1" type="ORF">A3A74_07820</name>
</gene>
<dbReference type="InterPro" id="IPR008921">
    <property type="entry name" value="DNA_pol3_clamp-load_cplx_C"/>
</dbReference>
<dbReference type="EMBL" id="MGAF01000046">
    <property type="protein sequence ID" value="OGK39664.1"/>
    <property type="molecule type" value="Genomic_DNA"/>
</dbReference>
<reference evidence="1 2" key="1">
    <citation type="journal article" date="2016" name="Nat. Commun.">
        <title>Thousands of microbial genomes shed light on interconnected biogeochemical processes in an aquifer system.</title>
        <authorList>
            <person name="Anantharaman K."/>
            <person name="Brown C.T."/>
            <person name="Hug L.A."/>
            <person name="Sharon I."/>
            <person name="Castelle C.J."/>
            <person name="Probst A.J."/>
            <person name="Thomas B.C."/>
            <person name="Singh A."/>
            <person name="Wilkins M.J."/>
            <person name="Karaoz U."/>
            <person name="Brodie E.L."/>
            <person name="Williams K.H."/>
            <person name="Hubbard S.S."/>
            <person name="Banfield J.F."/>
        </authorList>
    </citation>
    <scope>NUCLEOTIDE SEQUENCE [LARGE SCALE GENOMIC DNA]</scope>
</reference>
<dbReference type="SUPFAM" id="SSF48019">
    <property type="entry name" value="post-AAA+ oligomerization domain-like"/>
    <property type="match status" value="1"/>
</dbReference>
<dbReference type="Gene3D" id="1.20.272.10">
    <property type="match status" value="1"/>
</dbReference>
<sequence>MLTIICGENTSASRNFYISLKKDYQNKGYEIRDISYSEIENINRWLADSPSLFSNKKVFFSQRLNKFFKKDNKKFVEDLQLIEKMKDVDLIDWEEVSGWELKIKKIGIVKEFKPDQTIFKLLDSVYPGNRLTFISQLNTLNQSLDENFIFIMLVRYIRNLIIITEDGVPPRMQSWQTYKLKSQASRWKKENLVNFYEALFRIETGLKTSSNPFTIKQSLEILACHFL</sequence>
<dbReference type="GO" id="GO:0003677">
    <property type="term" value="F:DNA binding"/>
    <property type="evidence" value="ECO:0007669"/>
    <property type="project" value="InterPro"/>
</dbReference>
<dbReference type="AlphaFoldDB" id="A0A1F7I8H3"/>
<dbReference type="GO" id="GO:0006260">
    <property type="term" value="P:DNA replication"/>
    <property type="evidence" value="ECO:0007669"/>
    <property type="project" value="InterPro"/>
</dbReference>
<comment type="caution">
    <text evidence="1">The sequence shown here is derived from an EMBL/GenBank/DDBJ whole genome shotgun (WGS) entry which is preliminary data.</text>
</comment>
<proteinExistence type="predicted"/>